<keyword evidence="2" id="KW-1133">Transmembrane helix</keyword>
<dbReference type="SUPFAM" id="SSF51445">
    <property type="entry name" value="(Trans)glycosidases"/>
    <property type="match status" value="1"/>
</dbReference>
<keyword evidence="2" id="KW-0472">Membrane</keyword>
<dbReference type="AlphaFoldDB" id="A0A9D4Q0D6"/>
<dbReference type="Proteomes" id="UP000821837">
    <property type="component" value="Chromosome 3"/>
</dbReference>
<gene>
    <name evidence="3" type="ORF">HPB52_010898</name>
</gene>
<accession>A0A9D4Q0D6</accession>
<sequence>MAEPWVALNEDDYPCPVLPPAKAVGSVRDAYFAQEFQGPEKRTLGEDKSVEEQEDGKTVTGLHQSMVTGSLSLFVMLLPLMLPLVVYLGVTNPIVEARQGRLVEGILDLDDDITPPVRDPAHEGRHLRTLNGDFEEELSWMTDNTPGSPTTWANPVHTSPKHKAMRESPEVVWPLDRKGRNATLGPRPLEENEDLPMKRNLPFKKMKREGRSTVGDYLALETAGPIVFNNAPELRVFTRRSERHGGKTSSTRIPILRVAPDGTTVLRATTEIPASVSKALKPDLPSTTNVLSSATVTPVHPTRRTNGLGRITSGEAKPNTTVERKTRQSSPLLFCFYDDRSAIRSPGFSVYDFPVQLCTDVAFCCVDVSAQGRVMVSKNLKLFLQVLGHEFFPANHLYVTLGGHRVLIHHLDAALQNTARFAADLTGEVKRLGAGGLAIYLEDVELLKHAFRVHDLIMAVRDVSVAVVLPRDLRQQVRYYHTEIYANTKDMMAISPPSQGYGGRNPRPSFATCPHPRRSIHEGSSLEFIYQLSRTLLSSMEDGSADYTDPPPPRYVIGVSFGGLKFQLKNSSLHDVGSPATFVRTVPYREICKQPWGSWHDNVSECFVAWDGDRGWMSSSPTGLAVFDLDYDDHSGECGVKFPVLRALRAALF</sequence>
<feature type="region of interest" description="Disordered" evidence="1">
    <location>
        <begin position="143"/>
        <end position="169"/>
    </location>
</feature>
<feature type="transmembrane region" description="Helical" evidence="2">
    <location>
        <begin position="71"/>
        <end position="90"/>
    </location>
</feature>
<protein>
    <submittedName>
        <fullName evidence="3">Uncharacterized protein</fullName>
    </submittedName>
</protein>
<dbReference type="EMBL" id="JABSTV010001249">
    <property type="protein sequence ID" value="KAH7961627.1"/>
    <property type="molecule type" value="Genomic_DNA"/>
</dbReference>
<feature type="compositionally biased region" description="Polar residues" evidence="1">
    <location>
        <begin position="143"/>
        <end position="157"/>
    </location>
</feature>
<proteinExistence type="predicted"/>
<dbReference type="VEuPathDB" id="VectorBase:RSAN_048363"/>
<evidence type="ECO:0000313" key="3">
    <source>
        <dbReference type="EMBL" id="KAH7961627.1"/>
    </source>
</evidence>
<organism evidence="3 4">
    <name type="scientific">Rhipicephalus sanguineus</name>
    <name type="common">Brown dog tick</name>
    <name type="synonym">Ixodes sanguineus</name>
    <dbReference type="NCBI Taxonomy" id="34632"/>
    <lineage>
        <taxon>Eukaryota</taxon>
        <taxon>Metazoa</taxon>
        <taxon>Ecdysozoa</taxon>
        <taxon>Arthropoda</taxon>
        <taxon>Chelicerata</taxon>
        <taxon>Arachnida</taxon>
        <taxon>Acari</taxon>
        <taxon>Parasitiformes</taxon>
        <taxon>Ixodida</taxon>
        <taxon>Ixodoidea</taxon>
        <taxon>Ixodidae</taxon>
        <taxon>Rhipicephalinae</taxon>
        <taxon>Rhipicephalus</taxon>
        <taxon>Rhipicephalus</taxon>
    </lineage>
</organism>
<dbReference type="InterPro" id="IPR017853">
    <property type="entry name" value="GH"/>
</dbReference>
<reference evidence="3" key="1">
    <citation type="journal article" date="2020" name="Cell">
        <title>Large-Scale Comparative Analyses of Tick Genomes Elucidate Their Genetic Diversity and Vector Capacities.</title>
        <authorList>
            <consortium name="Tick Genome and Microbiome Consortium (TIGMIC)"/>
            <person name="Jia N."/>
            <person name="Wang J."/>
            <person name="Shi W."/>
            <person name="Du L."/>
            <person name="Sun Y."/>
            <person name="Zhan W."/>
            <person name="Jiang J.F."/>
            <person name="Wang Q."/>
            <person name="Zhang B."/>
            <person name="Ji P."/>
            <person name="Bell-Sakyi L."/>
            <person name="Cui X.M."/>
            <person name="Yuan T.T."/>
            <person name="Jiang B.G."/>
            <person name="Yang W.F."/>
            <person name="Lam T.T."/>
            <person name="Chang Q.C."/>
            <person name="Ding S.J."/>
            <person name="Wang X.J."/>
            <person name="Zhu J.G."/>
            <person name="Ruan X.D."/>
            <person name="Zhao L."/>
            <person name="Wei J.T."/>
            <person name="Ye R.Z."/>
            <person name="Que T.C."/>
            <person name="Du C.H."/>
            <person name="Zhou Y.H."/>
            <person name="Cheng J.X."/>
            <person name="Dai P.F."/>
            <person name="Guo W.B."/>
            <person name="Han X.H."/>
            <person name="Huang E.J."/>
            <person name="Li L.F."/>
            <person name="Wei W."/>
            <person name="Gao Y.C."/>
            <person name="Liu J.Z."/>
            <person name="Shao H.Z."/>
            <person name="Wang X."/>
            <person name="Wang C.C."/>
            <person name="Yang T.C."/>
            <person name="Huo Q.B."/>
            <person name="Li W."/>
            <person name="Chen H.Y."/>
            <person name="Chen S.E."/>
            <person name="Zhou L.G."/>
            <person name="Ni X.B."/>
            <person name="Tian J.H."/>
            <person name="Sheng Y."/>
            <person name="Liu T."/>
            <person name="Pan Y.S."/>
            <person name="Xia L.Y."/>
            <person name="Li J."/>
            <person name="Zhao F."/>
            <person name="Cao W.C."/>
        </authorList>
    </citation>
    <scope>NUCLEOTIDE SEQUENCE</scope>
    <source>
        <strain evidence="3">Rsan-2018</strain>
    </source>
</reference>
<comment type="caution">
    <text evidence="3">The sequence shown here is derived from an EMBL/GenBank/DDBJ whole genome shotgun (WGS) entry which is preliminary data.</text>
</comment>
<evidence type="ECO:0000256" key="2">
    <source>
        <dbReference type="SAM" id="Phobius"/>
    </source>
</evidence>
<keyword evidence="2" id="KW-0812">Transmembrane</keyword>
<feature type="region of interest" description="Disordered" evidence="1">
    <location>
        <begin position="290"/>
        <end position="323"/>
    </location>
</feature>
<name>A0A9D4Q0D6_RHISA</name>
<evidence type="ECO:0000313" key="4">
    <source>
        <dbReference type="Proteomes" id="UP000821837"/>
    </source>
</evidence>
<keyword evidence="4" id="KW-1185">Reference proteome</keyword>
<evidence type="ECO:0000256" key="1">
    <source>
        <dbReference type="SAM" id="MobiDB-lite"/>
    </source>
</evidence>
<reference evidence="3" key="2">
    <citation type="submission" date="2021-09" db="EMBL/GenBank/DDBJ databases">
        <authorList>
            <person name="Jia N."/>
            <person name="Wang J."/>
            <person name="Shi W."/>
            <person name="Du L."/>
            <person name="Sun Y."/>
            <person name="Zhan W."/>
            <person name="Jiang J."/>
            <person name="Wang Q."/>
            <person name="Zhang B."/>
            <person name="Ji P."/>
            <person name="Sakyi L.B."/>
            <person name="Cui X."/>
            <person name="Yuan T."/>
            <person name="Jiang B."/>
            <person name="Yang W."/>
            <person name="Lam T.T.-Y."/>
            <person name="Chang Q."/>
            <person name="Ding S."/>
            <person name="Wang X."/>
            <person name="Zhu J."/>
            <person name="Ruan X."/>
            <person name="Zhao L."/>
            <person name="Wei J."/>
            <person name="Que T."/>
            <person name="Du C."/>
            <person name="Cheng J."/>
            <person name="Dai P."/>
            <person name="Han X."/>
            <person name="Huang E."/>
            <person name="Gao Y."/>
            <person name="Liu J."/>
            <person name="Shao H."/>
            <person name="Ye R."/>
            <person name="Li L."/>
            <person name="Wei W."/>
            <person name="Wang X."/>
            <person name="Wang C."/>
            <person name="Huo Q."/>
            <person name="Li W."/>
            <person name="Guo W."/>
            <person name="Chen H."/>
            <person name="Chen S."/>
            <person name="Zhou L."/>
            <person name="Zhou L."/>
            <person name="Ni X."/>
            <person name="Tian J."/>
            <person name="Zhou Y."/>
            <person name="Sheng Y."/>
            <person name="Liu T."/>
            <person name="Pan Y."/>
            <person name="Xia L."/>
            <person name="Li J."/>
            <person name="Zhao F."/>
            <person name="Cao W."/>
        </authorList>
    </citation>
    <scope>NUCLEOTIDE SEQUENCE</scope>
    <source>
        <strain evidence="3">Rsan-2018</strain>
        <tissue evidence="3">Larvae</tissue>
    </source>
</reference>